<evidence type="ECO:0008006" key="3">
    <source>
        <dbReference type="Google" id="ProtNLM"/>
    </source>
</evidence>
<dbReference type="Proteomes" id="UP000515819">
    <property type="component" value="Chromosome"/>
</dbReference>
<organism evidence="1 2">
    <name type="scientific">Wujia chipingensis</name>
    <dbReference type="NCBI Taxonomy" id="2763670"/>
    <lineage>
        <taxon>Bacteria</taxon>
        <taxon>Bacillati</taxon>
        <taxon>Bacillota</taxon>
        <taxon>Clostridia</taxon>
        <taxon>Lachnospirales</taxon>
        <taxon>Lachnospiraceae</taxon>
        <taxon>Wujia</taxon>
    </lineage>
</organism>
<dbReference type="EMBL" id="CP060632">
    <property type="protein sequence ID" value="QNL99876.1"/>
    <property type="molecule type" value="Genomic_DNA"/>
</dbReference>
<evidence type="ECO:0000313" key="2">
    <source>
        <dbReference type="Proteomes" id="UP000515819"/>
    </source>
</evidence>
<proteinExistence type="predicted"/>
<name>A0A7G9FMU5_9FIRM</name>
<sequence length="217" mass="24196">MLLIFSLTACTANVEKRYQTYIKSLIAINYLGATKDYIAASGANQEDADALYQANIDLLTDNILTYYSVNIDDAPEMREQFESLAKNIYSKVNYKVDKARKDGSVYLVDVTIYPINLFAQTSSEVTAYVDTFNNDVKAGTYNDYSLTDYETLFSQGLIDILNAGCENMSYADPQVITVEIIEDGNKYYISDRDFMQIDAAMISSAIVTETATSTDAN</sequence>
<dbReference type="RefSeq" id="WP_147341771.1">
    <property type="nucleotide sequence ID" value="NZ_CP060632.1"/>
</dbReference>
<keyword evidence="2" id="KW-1185">Reference proteome</keyword>
<gene>
    <name evidence="1" type="ORF">H9Q76_00770</name>
</gene>
<dbReference type="KEGG" id="wcp:H9Q76_00770"/>
<accession>A0A7G9FMU5</accession>
<reference evidence="1 2" key="1">
    <citation type="submission" date="2020-08" db="EMBL/GenBank/DDBJ databases">
        <authorList>
            <person name="Liu C."/>
            <person name="Sun Q."/>
        </authorList>
    </citation>
    <scope>NUCLEOTIDE SEQUENCE [LARGE SCALE GENOMIC DNA]</scope>
    <source>
        <strain evidence="1 2">NSJ-4</strain>
    </source>
</reference>
<protein>
    <recommendedName>
        <fullName evidence="3">DUF5105 domain-containing protein</fullName>
    </recommendedName>
</protein>
<dbReference type="AlphaFoldDB" id="A0A7G9FMU5"/>
<evidence type="ECO:0000313" key="1">
    <source>
        <dbReference type="EMBL" id="QNL99876.1"/>
    </source>
</evidence>